<dbReference type="STRING" id="1146883.BLASA_1010"/>
<feature type="compositionally biased region" description="Basic and acidic residues" evidence="1">
    <location>
        <begin position="46"/>
        <end position="60"/>
    </location>
</feature>
<reference evidence="2 3" key="1">
    <citation type="journal article" date="2012" name="J. Bacteriol.">
        <title>Genome Sequence of Blastococcus saxobsidens DD2, a Stone-Inhabiting Bacterium.</title>
        <authorList>
            <person name="Chouaia B."/>
            <person name="Crotti E."/>
            <person name="Brusetti L."/>
            <person name="Daffonchio D."/>
            <person name="Essoussi I."/>
            <person name="Nouioui I."/>
            <person name="Sbissi I."/>
            <person name="Ghodhbane-Gtari F."/>
            <person name="Gtari M."/>
            <person name="Vacherie B."/>
            <person name="Barbe V."/>
            <person name="Medigue C."/>
            <person name="Gury J."/>
            <person name="Pujic P."/>
            <person name="Normand P."/>
        </authorList>
    </citation>
    <scope>NUCLEOTIDE SEQUENCE [LARGE SCALE GENOMIC DNA]</scope>
    <source>
        <strain evidence="2 3">DD2</strain>
    </source>
</reference>
<accession>H6RUJ2</accession>
<keyword evidence="3" id="KW-1185">Reference proteome</keyword>
<dbReference type="AlphaFoldDB" id="H6RUJ2"/>
<proteinExistence type="predicted"/>
<evidence type="ECO:0000313" key="2">
    <source>
        <dbReference type="EMBL" id="CCG01957.1"/>
    </source>
</evidence>
<gene>
    <name evidence="2" type="ordered locus">BLASA_1010</name>
</gene>
<organism evidence="2 3">
    <name type="scientific">Blastococcus saxobsidens (strain DD2)</name>
    <dbReference type="NCBI Taxonomy" id="1146883"/>
    <lineage>
        <taxon>Bacteria</taxon>
        <taxon>Bacillati</taxon>
        <taxon>Actinomycetota</taxon>
        <taxon>Actinomycetes</taxon>
        <taxon>Geodermatophilales</taxon>
        <taxon>Geodermatophilaceae</taxon>
        <taxon>Blastococcus</taxon>
    </lineage>
</organism>
<evidence type="ECO:0000313" key="3">
    <source>
        <dbReference type="Proteomes" id="UP000007517"/>
    </source>
</evidence>
<sequence>MRAARPGAAPSPAGMGAVIGLSSTGTSGAGDGPERFRARPSGHIGRAADPRLRRAADPRRPGTPGGRGLRPVTRP</sequence>
<evidence type="ECO:0000256" key="1">
    <source>
        <dbReference type="SAM" id="MobiDB-lite"/>
    </source>
</evidence>
<dbReference type="Proteomes" id="UP000007517">
    <property type="component" value="Chromosome"/>
</dbReference>
<dbReference type="EMBL" id="FO117623">
    <property type="protein sequence ID" value="CCG01957.1"/>
    <property type="molecule type" value="Genomic_DNA"/>
</dbReference>
<dbReference type="KEGG" id="bsd:BLASA_1010"/>
<feature type="region of interest" description="Disordered" evidence="1">
    <location>
        <begin position="1"/>
        <end position="75"/>
    </location>
</feature>
<name>H6RUJ2_BLASD</name>
<reference evidence="3" key="2">
    <citation type="submission" date="2012-02" db="EMBL/GenBank/DDBJ databases">
        <title>Complete genome sequence of Blastococcus saxobsidens strain DD2.</title>
        <authorList>
            <person name="Genoscope."/>
        </authorList>
    </citation>
    <scope>NUCLEOTIDE SEQUENCE [LARGE SCALE GENOMIC DNA]</scope>
    <source>
        <strain evidence="3">DD2</strain>
    </source>
</reference>
<protein>
    <submittedName>
        <fullName evidence="2">Uncharacterized protein</fullName>
    </submittedName>
</protein>
<dbReference type="HOGENOM" id="CLU_2663771_0_0_11"/>
<feature type="compositionally biased region" description="Low complexity" evidence="1">
    <location>
        <begin position="1"/>
        <end position="16"/>
    </location>
</feature>